<feature type="transmembrane region" description="Helical" evidence="24">
    <location>
        <begin position="132"/>
        <end position="153"/>
    </location>
</feature>
<evidence type="ECO:0000256" key="12">
    <source>
        <dbReference type="ARBA" id="ARBA00022695"/>
    </source>
</evidence>
<evidence type="ECO:0000256" key="24">
    <source>
        <dbReference type="SAM" id="Phobius"/>
    </source>
</evidence>
<keyword evidence="8" id="KW-1003">Cell membrane</keyword>
<dbReference type="EMBL" id="BORB01000015">
    <property type="protein sequence ID" value="GIN57797.1"/>
    <property type="molecule type" value="Genomic_DNA"/>
</dbReference>
<keyword evidence="9" id="KW-0444">Lipid biosynthesis</keyword>
<evidence type="ECO:0000256" key="20">
    <source>
        <dbReference type="ARBA" id="ARBA00032253"/>
    </source>
</evidence>
<keyword evidence="26" id="KW-1185">Reference proteome</keyword>
<evidence type="ECO:0000256" key="1">
    <source>
        <dbReference type="ARBA" id="ARBA00001698"/>
    </source>
</evidence>
<gene>
    <name evidence="25" type="ORF">J8TS2_21160</name>
</gene>
<keyword evidence="14" id="KW-0443">Lipid metabolism</keyword>
<comment type="caution">
    <text evidence="25">The sequence shown here is derived from an EMBL/GenBank/DDBJ whole genome shotgun (WGS) entry which is preliminary data.</text>
</comment>
<name>A0ABQ4KKE8_9BACI</name>
<dbReference type="RefSeq" id="WP_212966285.1">
    <property type="nucleotide sequence ID" value="NZ_BORB01000015.1"/>
</dbReference>
<feature type="transmembrane region" description="Helical" evidence="24">
    <location>
        <begin position="110"/>
        <end position="126"/>
    </location>
</feature>
<keyword evidence="11 24" id="KW-0812">Transmembrane</keyword>
<organism evidence="25 26">
    <name type="scientific">Lederbergia ruris</name>
    <dbReference type="NCBI Taxonomy" id="217495"/>
    <lineage>
        <taxon>Bacteria</taxon>
        <taxon>Bacillati</taxon>
        <taxon>Bacillota</taxon>
        <taxon>Bacilli</taxon>
        <taxon>Bacillales</taxon>
        <taxon>Bacillaceae</taxon>
        <taxon>Lederbergia</taxon>
    </lineage>
</organism>
<comment type="pathway">
    <text evidence="4">Lipid metabolism.</text>
</comment>
<dbReference type="PANTHER" id="PTHR46382:SF1">
    <property type="entry name" value="PHOSPHATIDATE CYTIDYLYLTRANSFERASE"/>
    <property type="match status" value="1"/>
</dbReference>
<evidence type="ECO:0000256" key="8">
    <source>
        <dbReference type="ARBA" id="ARBA00022475"/>
    </source>
</evidence>
<evidence type="ECO:0000256" key="10">
    <source>
        <dbReference type="ARBA" id="ARBA00022679"/>
    </source>
</evidence>
<keyword evidence="15 24" id="KW-0472">Membrane</keyword>
<reference evidence="25 26" key="1">
    <citation type="submission" date="2021-03" db="EMBL/GenBank/DDBJ databases">
        <title>Antimicrobial resistance genes in bacteria isolated from Japanese honey, and their potential for conferring macrolide and lincosamide resistance in the American foulbrood pathogen Paenibacillus larvae.</title>
        <authorList>
            <person name="Okamoto M."/>
            <person name="Kumagai M."/>
            <person name="Kanamori H."/>
            <person name="Takamatsu D."/>
        </authorList>
    </citation>
    <scope>NUCLEOTIDE SEQUENCE [LARGE SCALE GENOMIC DNA]</scope>
    <source>
        <strain evidence="25 26">J8TS2</strain>
    </source>
</reference>
<evidence type="ECO:0000256" key="16">
    <source>
        <dbReference type="ARBA" id="ARBA00023209"/>
    </source>
</evidence>
<comment type="catalytic activity">
    <reaction evidence="1">
        <text>a 1,2-diacyl-sn-glycero-3-phosphate + CTP + H(+) = a CDP-1,2-diacyl-sn-glycerol + diphosphate</text>
        <dbReference type="Rhea" id="RHEA:16229"/>
        <dbReference type="ChEBI" id="CHEBI:15378"/>
        <dbReference type="ChEBI" id="CHEBI:33019"/>
        <dbReference type="ChEBI" id="CHEBI:37563"/>
        <dbReference type="ChEBI" id="CHEBI:58332"/>
        <dbReference type="ChEBI" id="CHEBI:58608"/>
        <dbReference type="EC" id="2.7.7.41"/>
    </reaction>
</comment>
<evidence type="ECO:0000256" key="19">
    <source>
        <dbReference type="ARBA" id="ARBA00031825"/>
    </source>
</evidence>
<dbReference type="Pfam" id="PF01148">
    <property type="entry name" value="CTP_transf_1"/>
    <property type="match status" value="1"/>
</dbReference>
<dbReference type="EC" id="2.7.7.41" evidence="6"/>
<dbReference type="PANTHER" id="PTHR46382">
    <property type="entry name" value="PHOSPHATIDATE CYTIDYLYLTRANSFERASE"/>
    <property type="match status" value="1"/>
</dbReference>
<keyword evidence="16" id="KW-0594">Phospholipid biosynthesis</keyword>
<evidence type="ECO:0000256" key="2">
    <source>
        <dbReference type="ARBA" id="ARBA00004651"/>
    </source>
</evidence>
<evidence type="ECO:0000256" key="23">
    <source>
        <dbReference type="ARBA" id="ARBA00033406"/>
    </source>
</evidence>
<sequence length="264" mass="29914">MKQRIITAAILIAVFLPIVIIGGIPFLILTYVMATIALYELLQMKKLSIFSVHGGLATLFLWIFLLPPDLYERLYFFDLSKMEISFIVVLIFLSYTVIVKNKFNFDQTGFTFFSIFYIGIGFYYMIQIREEGLILLFFALLVVWLTDSGAYFVGKYFGKRKLWPEISPNKTIGGFIGGILSAIIVAIVFAIFTNIPVTPIKLMIITVILSIFGQLGDLAESALKRHFAVKDSGRIFPGHGGMLDRCDSWLFVLPLLYFLLTKLP</sequence>
<evidence type="ECO:0000256" key="22">
    <source>
        <dbReference type="ARBA" id="ARBA00032743"/>
    </source>
</evidence>
<keyword evidence="13 24" id="KW-1133">Transmembrane helix</keyword>
<evidence type="ECO:0000256" key="15">
    <source>
        <dbReference type="ARBA" id="ARBA00023136"/>
    </source>
</evidence>
<dbReference type="Proteomes" id="UP000679950">
    <property type="component" value="Unassembled WGS sequence"/>
</dbReference>
<comment type="subcellular location">
    <subcellularLocation>
        <location evidence="2">Cell membrane</location>
        <topology evidence="2">Multi-pass membrane protein</topology>
    </subcellularLocation>
</comment>
<keyword evidence="17" id="KW-1208">Phospholipid metabolism</keyword>
<evidence type="ECO:0000256" key="17">
    <source>
        <dbReference type="ARBA" id="ARBA00023264"/>
    </source>
</evidence>
<evidence type="ECO:0000256" key="5">
    <source>
        <dbReference type="ARBA" id="ARBA00010185"/>
    </source>
</evidence>
<dbReference type="GO" id="GO:0016779">
    <property type="term" value="F:nucleotidyltransferase activity"/>
    <property type="evidence" value="ECO:0007669"/>
    <property type="project" value="UniProtKB-KW"/>
</dbReference>
<feature type="transmembrane region" description="Helical" evidence="24">
    <location>
        <begin position="6"/>
        <end position="35"/>
    </location>
</feature>
<evidence type="ECO:0000256" key="3">
    <source>
        <dbReference type="ARBA" id="ARBA00005119"/>
    </source>
</evidence>
<keyword evidence="12 25" id="KW-0548">Nucleotidyltransferase</keyword>
<keyword evidence="10" id="KW-0808">Transferase</keyword>
<feature type="transmembrane region" description="Helical" evidence="24">
    <location>
        <begin position="47"/>
        <end position="67"/>
    </location>
</feature>
<evidence type="ECO:0000256" key="7">
    <source>
        <dbReference type="ARBA" id="ARBA00019373"/>
    </source>
</evidence>
<evidence type="ECO:0000256" key="21">
    <source>
        <dbReference type="ARBA" id="ARBA00032396"/>
    </source>
</evidence>
<protein>
    <recommendedName>
        <fullName evidence="7">Phosphatidate cytidylyltransferase</fullName>
        <ecNumber evidence="6">2.7.7.41</ecNumber>
    </recommendedName>
    <alternativeName>
        <fullName evidence="20">CDP-DAG synthase</fullName>
    </alternativeName>
    <alternativeName>
        <fullName evidence="22">CDP-DG synthase</fullName>
    </alternativeName>
    <alternativeName>
        <fullName evidence="18">CDP-diacylglycerol synthase</fullName>
    </alternativeName>
    <alternativeName>
        <fullName evidence="21">CDP-diglyceride pyrophosphorylase</fullName>
    </alternativeName>
    <alternativeName>
        <fullName evidence="23">CDP-diglyceride synthase</fullName>
    </alternativeName>
    <alternativeName>
        <fullName evidence="19">CTP:phosphatidate cytidylyltransferase</fullName>
    </alternativeName>
</protein>
<feature type="transmembrane region" description="Helical" evidence="24">
    <location>
        <begin position="174"/>
        <end position="192"/>
    </location>
</feature>
<evidence type="ECO:0000256" key="13">
    <source>
        <dbReference type="ARBA" id="ARBA00022989"/>
    </source>
</evidence>
<comment type="similarity">
    <text evidence="5">Belongs to the CDS family.</text>
</comment>
<comment type="pathway">
    <text evidence="3">Phospholipid metabolism; CDP-diacylglycerol biosynthesis; CDP-diacylglycerol from sn-glycerol 3-phosphate: step 3/3.</text>
</comment>
<accession>A0ABQ4KKE8</accession>
<evidence type="ECO:0000256" key="6">
    <source>
        <dbReference type="ARBA" id="ARBA00012487"/>
    </source>
</evidence>
<feature type="transmembrane region" description="Helical" evidence="24">
    <location>
        <begin position="79"/>
        <end position="98"/>
    </location>
</feature>
<proteinExistence type="inferred from homology"/>
<evidence type="ECO:0000256" key="11">
    <source>
        <dbReference type="ARBA" id="ARBA00022692"/>
    </source>
</evidence>
<evidence type="ECO:0000256" key="18">
    <source>
        <dbReference type="ARBA" id="ARBA00029893"/>
    </source>
</evidence>
<evidence type="ECO:0000256" key="14">
    <source>
        <dbReference type="ARBA" id="ARBA00023098"/>
    </source>
</evidence>
<evidence type="ECO:0000256" key="9">
    <source>
        <dbReference type="ARBA" id="ARBA00022516"/>
    </source>
</evidence>
<evidence type="ECO:0000313" key="26">
    <source>
        <dbReference type="Proteomes" id="UP000679950"/>
    </source>
</evidence>
<evidence type="ECO:0000313" key="25">
    <source>
        <dbReference type="EMBL" id="GIN57797.1"/>
    </source>
</evidence>
<evidence type="ECO:0000256" key="4">
    <source>
        <dbReference type="ARBA" id="ARBA00005189"/>
    </source>
</evidence>